<dbReference type="AlphaFoldDB" id="A0A1G2BNM8"/>
<protein>
    <submittedName>
        <fullName evidence="1">Uncharacterized protein</fullName>
    </submittedName>
</protein>
<evidence type="ECO:0000313" key="2">
    <source>
        <dbReference type="Proteomes" id="UP000178849"/>
    </source>
</evidence>
<dbReference type="Proteomes" id="UP000178849">
    <property type="component" value="Unassembled WGS sequence"/>
</dbReference>
<accession>A0A1G2BNM8</accession>
<proteinExistence type="predicted"/>
<name>A0A1G2BNM8_9BACT</name>
<dbReference type="EMBL" id="MHKL01000004">
    <property type="protein sequence ID" value="OGY89970.1"/>
    <property type="molecule type" value="Genomic_DNA"/>
</dbReference>
<reference evidence="1 2" key="1">
    <citation type="journal article" date="2016" name="Nat. Commun.">
        <title>Thousands of microbial genomes shed light on interconnected biogeochemical processes in an aquifer system.</title>
        <authorList>
            <person name="Anantharaman K."/>
            <person name="Brown C.T."/>
            <person name="Hug L.A."/>
            <person name="Sharon I."/>
            <person name="Castelle C.J."/>
            <person name="Probst A.J."/>
            <person name="Thomas B.C."/>
            <person name="Singh A."/>
            <person name="Wilkins M.J."/>
            <person name="Karaoz U."/>
            <person name="Brodie E.L."/>
            <person name="Williams K.H."/>
            <person name="Hubbard S.S."/>
            <person name="Banfield J.F."/>
        </authorList>
    </citation>
    <scope>NUCLEOTIDE SEQUENCE [LARGE SCALE GENOMIC DNA]</scope>
</reference>
<gene>
    <name evidence="1" type="ORF">A2927_02755</name>
</gene>
<organism evidence="1 2">
    <name type="scientific">Candidatus Komeilibacteria bacterium RIFCSPLOWO2_01_FULL_45_10</name>
    <dbReference type="NCBI Taxonomy" id="1798550"/>
    <lineage>
        <taxon>Bacteria</taxon>
        <taxon>Candidatus Komeiliibacteriota</taxon>
    </lineage>
</organism>
<comment type="caution">
    <text evidence="1">The sequence shown here is derived from an EMBL/GenBank/DDBJ whole genome shotgun (WGS) entry which is preliminary data.</text>
</comment>
<sequence length="154" mass="17094">MTLSAWVRSFPFCSFINLNKHFNTQLRRQNAKLTNLPPISSLALLTVSTKVTNKSHKQQGFFMAEATRPYTSLEEVAEVFPNLERVEGVVATFCSDGQRHLAPLDHRQLPVVGFVRNGSPTSTDIFVDASKIGIIAARPHNFMQAQALLVQLGV</sequence>
<evidence type="ECO:0000313" key="1">
    <source>
        <dbReference type="EMBL" id="OGY89970.1"/>
    </source>
</evidence>